<feature type="domain" description="Coenzyme PQQ synthesis protein F-like C-terminal lobe" evidence="19">
    <location>
        <begin position="779"/>
        <end position="877"/>
    </location>
</feature>
<evidence type="ECO:0000259" key="16">
    <source>
        <dbReference type="Pfam" id="PF00675"/>
    </source>
</evidence>
<evidence type="ECO:0000256" key="10">
    <source>
        <dbReference type="ARBA" id="ARBA00023049"/>
    </source>
</evidence>
<dbReference type="Pfam" id="PF22456">
    <property type="entry name" value="PqqF-like_C_4"/>
    <property type="match status" value="1"/>
</dbReference>
<comment type="similarity">
    <text evidence="3 14">Belongs to the peptidase M16 family.</text>
</comment>
<dbReference type="EC" id="3.4.24.55" evidence="4"/>
<dbReference type="InterPro" id="IPR011249">
    <property type="entry name" value="Metalloenz_LuxS/M16"/>
</dbReference>
<evidence type="ECO:0000256" key="8">
    <source>
        <dbReference type="ARBA" id="ARBA00022801"/>
    </source>
</evidence>
<dbReference type="SUPFAM" id="SSF63411">
    <property type="entry name" value="LuxS/MPP-like metallohydrolase"/>
    <property type="match status" value="4"/>
</dbReference>
<dbReference type="AlphaFoldDB" id="A0A831RUR8"/>
<feature type="domain" description="Peptidase M16 C-terminal" evidence="17">
    <location>
        <begin position="214"/>
        <end position="394"/>
    </location>
</feature>
<evidence type="ECO:0000259" key="17">
    <source>
        <dbReference type="Pfam" id="PF05193"/>
    </source>
</evidence>
<dbReference type="FunFam" id="3.30.830.10:FF:000012">
    <property type="entry name" value="Protease 3"/>
    <property type="match status" value="1"/>
</dbReference>
<comment type="cofactor">
    <cofactor evidence="1">
        <name>Zn(2+)</name>
        <dbReference type="ChEBI" id="CHEBI:29105"/>
    </cofactor>
</comment>
<feature type="domain" description="Peptidase M16 N-terminal" evidence="16">
    <location>
        <begin position="53"/>
        <end position="187"/>
    </location>
</feature>
<name>A0A831RUR8_9GAMM</name>
<dbReference type="InterPro" id="IPR050626">
    <property type="entry name" value="Peptidase_M16"/>
</dbReference>
<dbReference type="InterPro" id="IPR007863">
    <property type="entry name" value="Peptidase_M16_C"/>
</dbReference>
<dbReference type="PANTHER" id="PTHR43690:SF18">
    <property type="entry name" value="INSULIN-DEGRADING ENZYME-RELATED"/>
    <property type="match status" value="1"/>
</dbReference>
<evidence type="ECO:0000259" key="19">
    <source>
        <dbReference type="Pfam" id="PF22456"/>
    </source>
</evidence>
<evidence type="ECO:0000256" key="3">
    <source>
        <dbReference type="ARBA" id="ARBA00007261"/>
    </source>
</evidence>
<evidence type="ECO:0000313" key="20">
    <source>
        <dbReference type="EMBL" id="HEC06427.1"/>
    </source>
</evidence>
<organism evidence="20">
    <name type="scientific">Thiolapillus brandeum</name>
    <dbReference type="NCBI Taxonomy" id="1076588"/>
    <lineage>
        <taxon>Bacteria</taxon>
        <taxon>Pseudomonadati</taxon>
        <taxon>Pseudomonadota</taxon>
        <taxon>Gammaproteobacteria</taxon>
        <taxon>Chromatiales</taxon>
        <taxon>Sedimenticolaceae</taxon>
        <taxon>Thiolapillus</taxon>
    </lineage>
</organism>
<evidence type="ECO:0000256" key="6">
    <source>
        <dbReference type="ARBA" id="ARBA00022670"/>
    </source>
</evidence>
<dbReference type="InterPro" id="IPR032632">
    <property type="entry name" value="Peptidase_M16_M"/>
</dbReference>
<comment type="caution">
    <text evidence="20">The sequence shown here is derived from an EMBL/GenBank/DDBJ whole genome shotgun (WGS) entry which is preliminary data.</text>
</comment>
<dbReference type="GO" id="GO:0004222">
    <property type="term" value="F:metalloendopeptidase activity"/>
    <property type="evidence" value="ECO:0007669"/>
    <property type="project" value="UniProtKB-EC"/>
</dbReference>
<keyword evidence="9" id="KW-0862">Zinc</keyword>
<dbReference type="PROSITE" id="PS51257">
    <property type="entry name" value="PROKAR_LIPOPROTEIN"/>
    <property type="match status" value="1"/>
</dbReference>
<proteinExistence type="inferred from homology"/>
<dbReference type="Pfam" id="PF00675">
    <property type="entry name" value="Peptidase_M16"/>
    <property type="match status" value="1"/>
</dbReference>
<evidence type="ECO:0000256" key="5">
    <source>
        <dbReference type="ARBA" id="ARBA00017565"/>
    </source>
</evidence>
<dbReference type="InterPro" id="IPR011765">
    <property type="entry name" value="Pept_M16_N"/>
</dbReference>
<feature type="chain" id="PRO_5032289385" description="Protease 3" evidence="15">
    <location>
        <begin position="19"/>
        <end position="933"/>
    </location>
</feature>
<comment type="function">
    <text evidence="2">Endopeptidase that degrades small peptides of less than 7 kDa, such as glucagon and insulin.</text>
</comment>
<dbReference type="Pfam" id="PF05193">
    <property type="entry name" value="Peptidase_M16_C"/>
    <property type="match status" value="1"/>
</dbReference>
<feature type="domain" description="Peptidase M16 middle/third" evidence="18">
    <location>
        <begin position="400"/>
        <end position="678"/>
    </location>
</feature>
<evidence type="ECO:0000256" key="9">
    <source>
        <dbReference type="ARBA" id="ARBA00022833"/>
    </source>
</evidence>
<keyword evidence="7" id="KW-0479">Metal-binding</keyword>
<dbReference type="FunFam" id="3.30.830.10:FF:000005">
    <property type="entry name" value="nardilysin isoform X1"/>
    <property type="match status" value="1"/>
</dbReference>
<evidence type="ECO:0000256" key="14">
    <source>
        <dbReference type="RuleBase" id="RU004447"/>
    </source>
</evidence>
<evidence type="ECO:0000256" key="13">
    <source>
        <dbReference type="ARBA" id="ARBA00033450"/>
    </source>
</evidence>
<accession>A0A831RUR8</accession>
<reference evidence="20" key="1">
    <citation type="journal article" date="2020" name="mSystems">
        <title>Genome- and Community-Level Interaction Insights into Carbon Utilization and Element Cycling Functions of Hydrothermarchaeota in Hydrothermal Sediment.</title>
        <authorList>
            <person name="Zhou Z."/>
            <person name="Liu Y."/>
            <person name="Xu W."/>
            <person name="Pan J."/>
            <person name="Luo Z.H."/>
            <person name="Li M."/>
        </authorList>
    </citation>
    <scope>NUCLEOTIDE SEQUENCE [LARGE SCALE GENOMIC DNA]</scope>
    <source>
        <strain evidence="20">HyVt-458</strain>
    </source>
</reference>
<dbReference type="EMBL" id="DRLF01000221">
    <property type="protein sequence ID" value="HEC06427.1"/>
    <property type="molecule type" value="Genomic_DNA"/>
</dbReference>
<keyword evidence="6" id="KW-0645">Protease</keyword>
<dbReference type="InterPro" id="IPR001431">
    <property type="entry name" value="Pept_M16_Zn_BS"/>
</dbReference>
<evidence type="ECO:0000256" key="12">
    <source>
        <dbReference type="ARBA" id="ARBA00031184"/>
    </source>
</evidence>
<feature type="signal peptide" evidence="15">
    <location>
        <begin position="1"/>
        <end position="18"/>
    </location>
</feature>
<dbReference type="GO" id="GO:0006508">
    <property type="term" value="P:proteolysis"/>
    <property type="evidence" value="ECO:0007669"/>
    <property type="project" value="UniProtKB-KW"/>
</dbReference>
<dbReference type="Gene3D" id="3.30.830.10">
    <property type="entry name" value="Metalloenzyme, LuxS/M16 peptidase-like"/>
    <property type="match status" value="4"/>
</dbReference>
<gene>
    <name evidence="20" type="ORF">ENJ12_06230</name>
</gene>
<dbReference type="PANTHER" id="PTHR43690">
    <property type="entry name" value="NARDILYSIN"/>
    <property type="match status" value="1"/>
</dbReference>
<keyword evidence="8" id="KW-0378">Hydrolase</keyword>
<keyword evidence="15" id="KW-0732">Signal</keyword>
<keyword evidence="10" id="KW-0482">Metalloprotease</keyword>
<dbReference type="PROSITE" id="PS00143">
    <property type="entry name" value="INSULINASE"/>
    <property type="match status" value="1"/>
</dbReference>
<evidence type="ECO:0000256" key="7">
    <source>
        <dbReference type="ARBA" id="ARBA00022723"/>
    </source>
</evidence>
<evidence type="ECO:0000256" key="1">
    <source>
        <dbReference type="ARBA" id="ARBA00001947"/>
    </source>
</evidence>
<evidence type="ECO:0000259" key="18">
    <source>
        <dbReference type="Pfam" id="PF16187"/>
    </source>
</evidence>
<protein>
    <recommendedName>
        <fullName evidence="5">Protease 3</fullName>
        <ecNumber evidence="4">3.4.24.55</ecNumber>
    </recommendedName>
    <alternativeName>
        <fullName evidence="13">Pitrilysin</fullName>
    </alternativeName>
    <alternativeName>
        <fullName evidence="12">Protease III</fullName>
    </alternativeName>
    <alternativeName>
        <fullName evidence="11">Protease pi</fullName>
    </alternativeName>
</protein>
<dbReference type="InterPro" id="IPR054734">
    <property type="entry name" value="PqqF-like_C_4"/>
</dbReference>
<evidence type="ECO:0000256" key="2">
    <source>
        <dbReference type="ARBA" id="ARBA00002184"/>
    </source>
</evidence>
<evidence type="ECO:0000256" key="15">
    <source>
        <dbReference type="SAM" id="SignalP"/>
    </source>
</evidence>
<dbReference type="GO" id="GO:0046872">
    <property type="term" value="F:metal ion binding"/>
    <property type="evidence" value="ECO:0007669"/>
    <property type="project" value="UniProtKB-KW"/>
</dbReference>
<dbReference type="Pfam" id="PF16187">
    <property type="entry name" value="Peptidase_M16_M"/>
    <property type="match status" value="1"/>
</dbReference>
<dbReference type="Proteomes" id="UP000886339">
    <property type="component" value="Unassembled WGS sequence"/>
</dbReference>
<evidence type="ECO:0000256" key="11">
    <source>
        <dbReference type="ARBA" id="ARBA00029597"/>
    </source>
</evidence>
<sequence>MKKSILLLLLSLFLGACVNQPRPDSPAVATAKVIKSENDKRQYEYLILPNRMRVLLVSDPEADKAAAAMSIEVGSTSNPPGRQGLAHFLEHMLFMGTEKYPDVDEYSSFIKRNGGSDNAFTADNQTTYFFDIKAGKLEPALDRFAQFFISPLFDAKYVKREANAVNSEYQLKLKEDSRRIDAAEKQSYNPASPYAQFFVGNLDTLADRPGSKVRDDLIAFYQKHYSANIMGLTVVGKESLPVLRAWVEEKFAAVPDRNAKPYRPGKDELLYRPSQLPLEVALTPLKKLHKLTLAFPIPSQRKNYRTGPINYVANFIGDEGQGSLYDLLKKKGWITSLSAGGQNLDDVQGLFNVSMDLTETGVKHVPEIAEYMFEYIDLLSAKGIEQWRYDELKKKSVLDFRFEEKAPASSYAMSLSGKLLRYPAEDVLRGGKIYDVWKPELLSGLLSRLQPDNLAMTLVDPDVKTDRVEKFYKVPYRISRIGSRDLKLWREEKVDAALVLPKPNPFIPDHVAIKPLVNPTPVPVALEKEPGDSLWYQQDEQFDVPRAVFMLNLKLPGHRDTAKKAVSLSLLVDLVKDQLNAWSYPAQLAGLSYSISPTREGLTLLIYGYDEKQPVLLEKVLAALRHPTLSEDRFQVYKDKRKRSLANKALDRPYRQILDERTRRLISPAWSPKQKLAALEPLSRDALQDYAAHLFDEAEVQVLSYGNLRPKEAEAMNALLQRKLLSGTRLVEAPALQLTIVPRGKTLTYRYDVDHPDSAMVISFQGNDKSIAEQARWRLLGHVMASPFFSALRTEQQLGYVVAAAFSETDHLPGMLFLVQSSAVSAGELQKRMEAFIRDYVAELESMDEKEFAAHKAGLVAKLLKKDDMMLSRAVRYMDNLDRKRYSFDFRKQVADEVSGLTRAELLAFYRQNLLQQPRRLVVYSPGTRFSAK</sequence>
<dbReference type="GO" id="GO:0005737">
    <property type="term" value="C:cytoplasm"/>
    <property type="evidence" value="ECO:0007669"/>
    <property type="project" value="UniProtKB-ARBA"/>
</dbReference>
<evidence type="ECO:0000256" key="4">
    <source>
        <dbReference type="ARBA" id="ARBA00012449"/>
    </source>
</evidence>